<dbReference type="STRING" id="181874.A0A409VAI0"/>
<dbReference type="InParanoid" id="A0A409VAI0"/>
<dbReference type="SMART" id="SM00398">
    <property type="entry name" value="HMG"/>
    <property type="match status" value="1"/>
</dbReference>
<feature type="region of interest" description="Disordered" evidence="4">
    <location>
        <begin position="59"/>
        <end position="91"/>
    </location>
</feature>
<dbReference type="PROSITE" id="PS50118">
    <property type="entry name" value="HMG_BOX_2"/>
    <property type="match status" value="1"/>
</dbReference>
<organism evidence="6 7">
    <name type="scientific">Panaeolus cyanescens</name>
    <dbReference type="NCBI Taxonomy" id="181874"/>
    <lineage>
        <taxon>Eukaryota</taxon>
        <taxon>Fungi</taxon>
        <taxon>Dikarya</taxon>
        <taxon>Basidiomycota</taxon>
        <taxon>Agaricomycotina</taxon>
        <taxon>Agaricomycetes</taxon>
        <taxon>Agaricomycetidae</taxon>
        <taxon>Agaricales</taxon>
        <taxon>Agaricineae</taxon>
        <taxon>Galeropsidaceae</taxon>
        <taxon>Panaeolus</taxon>
    </lineage>
</organism>
<evidence type="ECO:0000256" key="4">
    <source>
        <dbReference type="SAM" id="MobiDB-lite"/>
    </source>
</evidence>
<dbReference type="AlphaFoldDB" id="A0A409VAI0"/>
<keyword evidence="7" id="KW-1185">Reference proteome</keyword>
<dbReference type="Gene3D" id="1.10.30.10">
    <property type="entry name" value="High mobility group box domain"/>
    <property type="match status" value="1"/>
</dbReference>
<feature type="compositionally biased region" description="Basic and acidic residues" evidence="4">
    <location>
        <begin position="1"/>
        <end position="23"/>
    </location>
</feature>
<proteinExistence type="predicted"/>
<sequence length="467" mass="52039">MPADRSRDLRRDDRSDYGSEDFMRSPPSSAEAGAGFSFAPNVTPTTFFDPPSIMEGSLADGGLFPVAEPKETTNEKRGAHGRKKPSNHIPRPPNAFILFRSAFIKSQHVSTGVETNHSTLSKIIGLTWQNLPNEERQVWHARAKVAQEEHKRRFPQYAFRPIHNKARGTAAEKRKLREVGPKDQERCAKIAELLVRGKKGQELEDAIVEFDRHHVREVVTRFETPITADNFELTISTPSSATSSARATPAIDTPPPRRTSLPVTSLKSRGFSPYSNASQDFARLKRHSMDDSSSHSFNASLFYSTPSFELDTGFVFPAQQASTTLPSADEGHSSFDVHQSFVPSISVTTHSLDLLCDDSQYSNAEDWTRQGTPSSASTCSMPSTPSFIETCFPEQYSTFPCDGANFGLAHNEPSYVVDNQFNVQMTPSDFTMQFEPQQPIPQQPQQVTFLRADTDFSLFMEPMPGYL</sequence>
<dbReference type="InterPro" id="IPR051356">
    <property type="entry name" value="SOX/SOX-like_TF"/>
</dbReference>
<protein>
    <recommendedName>
        <fullName evidence="5">HMG box domain-containing protein</fullName>
    </recommendedName>
</protein>
<name>A0A409VAI0_9AGAR</name>
<feature type="domain" description="HMG box" evidence="5">
    <location>
        <begin position="89"/>
        <end position="158"/>
    </location>
</feature>
<feature type="compositionally biased region" description="Basic and acidic residues" evidence="4">
    <location>
        <begin position="68"/>
        <end position="78"/>
    </location>
</feature>
<evidence type="ECO:0000313" key="6">
    <source>
        <dbReference type="EMBL" id="PPQ63891.1"/>
    </source>
</evidence>
<evidence type="ECO:0000256" key="3">
    <source>
        <dbReference type="PROSITE-ProRule" id="PRU00267"/>
    </source>
</evidence>
<reference evidence="6 7" key="1">
    <citation type="journal article" date="2018" name="Evol. Lett.">
        <title>Horizontal gene cluster transfer increased hallucinogenic mushroom diversity.</title>
        <authorList>
            <person name="Reynolds H.T."/>
            <person name="Vijayakumar V."/>
            <person name="Gluck-Thaler E."/>
            <person name="Korotkin H.B."/>
            <person name="Matheny P.B."/>
            <person name="Slot J.C."/>
        </authorList>
    </citation>
    <scope>NUCLEOTIDE SEQUENCE [LARGE SCALE GENOMIC DNA]</scope>
    <source>
        <strain evidence="6 7">2629</strain>
    </source>
</reference>
<dbReference type="OrthoDB" id="6247875at2759"/>
<keyword evidence="1 3" id="KW-0238">DNA-binding</keyword>
<dbReference type="Pfam" id="PF00505">
    <property type="entry name" value="HMG_box"/>
    <property type="match status" value="1"/>
</dbReference>
<dbReference type="GO" id="GO:0000978">
    <property type="term" value="F:RNA polymerase II cis-regulatory region sequence-specific DNA binding"/>
    <property type="evidence" value="ECO:0007669"/>
    <property type="project" value="TreeGrafter"/>
</dbReference>
<dbReference type="InterPro" id="IPR009071">
    <property type="entry name" value="HMG_box_dom"/>
</dbReference>
<accession>A0A409VAI0</accession>
<dbReference type="PANTHER" id="PTHR45789">
    <property type="entry name" value="FI18025P1"/>
    <property type="match status" value="1"/>
</dbReference>
<dbReference type="Proteomes" id="UP000284842">
    <property type="component" value="Unassembled WGS sequence"/>
</dbReference>
<dbReference type="PANTHER" id="PTHR45789:SF2">
    <property type="entry name" value="FI18025P1"/>
    <property type="match status" value="1"/>
</dbReference>
<feature type="compositionally biased region" description="Low complexity" evidence="4">
    <location>
        <begin position="25"/>
        <end position="40"/>
    </location>
</feature>
<gene>
    <name evidence="6" type="ORF">CVT24_010358</name>
</gene>
<evidence type="ECO:0000259" key="5">
    <source>
        <dbReference type="PROSITE" id="PS50118"/>
    </source>
</evidence>
<feature type="compositionally biased region" description="Low complexity" evidence="4">
    <location>
        <begin position="237"/>
        <end position="251"/>
    </location>
</feature>
<dbReference type="SUPFAM" id="SSF47095">
    <property type="entry name" value="HMG-box"/>
    <property type="match status" value="1"/>
</dbReference>
<dbReference type="InterPro" id="IPR036910">
    <property type="entry name" value="HMG_box_dom_sf"/>
</dbReference>
<feature type="DNA-binding region" description="HMG box" evidence="3">
    <location>
        <begin position="89"/>
        <end position="158"/>
    </location>
</feature>
<dbReference type="GO" id="GO:0000981">
    <property type="term" value="F:DNA-binding transcription factor activity, RNA polymerase II-specific"/>
    <property type="evidence" value="ECO:0007669"/>
    <property type="project" value="TreeGrafter"/>
</dbReference>
<feature type="region of interest" description="Disordered" evidence="4">
    <location>
        <begin position="237"/>
        <end position="266"/>
    </location>
</feature>
<dbReference type="GO" id="GO:0005634">
    <property type="term" value="C:nucleus"/>
    <property type="evidence" value="ECO:0007669"/>
    <property type="project" value="UniProtKB-UniRule"/>
</dbReference>
<evidence type="ECO:0000313" key="7">
    <source>
        <dbReference type="Proteomes" id="UP000284842"/>
    </source>
</evidence>
<dbReference type="CDD" id="cd01389">
    <property type="entry name" value="HMG-box_ROX1-like"/>
    <property type="match status" value="1"/>
</dbReference>
<evidence type="ECO:0000256" key="2">
    <source>
        <dbReference type="ARBA" id="ARBA00023242"/>
    </source>
</evidence>
<dbReference type="EMBL" id="NHTK01006105">
    <property type="protein sequence ID" value="PPQ63891.1"/>
    <property type="molecule type" value="Genomic_DNA"/>
</dbReference>
<comment type="caution">
    <text evidence="6">The sequence shown here is derived from an EMBL/GenBank/DDBJ whole genome shotgun (WGS) entry which is preliminary data.</text>
</comment>
<feature type="region of interest" description="Disordered" evidence="4">
    <location>
        <begin position="1"/>
        <end position="41"/>
    </location>
</feature>
<evidence type="ECO:0000256" key="1">
    <source>
        <dbReference type="ARBA" id="ARBA00023125"/>
    </source>
</evidence>
<keyword evidence="2 3" id="KW-0539">Nucleus</keyword>